<keyword evidence="3" id="KW-1185">Reference proteome</keyword>
<dbReference type="RefSeq" id="WP_248477670.1">
    <property type="nucleotide sequence ID" value="NZ_JALPRF010000002.1"/>
</dbReference>
<sequence>MIDYTILHQFSPEASSVPLFSQPGFFFNEIEHLRQQQNGAFHLLTVLNQQTQQAEARCAFFVSDQVAMSPGAAPFGSVEFSNTLPDDLIEEFIGCIQDTARTNGARALRLINYPHCYAPTQAEQLSRILAKHEFALLENHQNFFLPVTETAFESKLVASERRRLRKCREAHFRFTQGSLPDVKEVAAFLQDTRHKQGYRLTLGTDHLITLLQNFPHQFPVFTIRHREKLIALMVAVRVRHDVLYSFLPASHPDYRTFSPMVLLLDCVFTYCQQQGIRVLDLGVSLDADRQPKPSLIRFKQNLGAQSSPKLTFEKKL</sequence>
<dbReference type="InterPro" id="IPR038740">
    <property type="entry name" value="BioF2-like_GNAT_dom"/>
</dbReference>
<gene>
    <name evidence="2" type="ORF">M0L20_14560</name>
</gene>
<dbReference type="InterPro" id="IPR016181">
    <property type="entry name" value="Acyl_CoA_acyltransferase"/>
</dbReference>
<dbReference type="Pfam" id="PF13480">
    <property type="entry name" value="Acetyltransf_6"/>
    <property type="match status" value="1"/>
</dbReference>
<protein>
    <submittedName>
        <fullName evidence="2">GNAT family N-acetyltransferase</fullName>
    </submittedName>
</protein>
<dbReference type="Gene3D" id="3.40.630.30">
    <property type="match status" value="1"/>
</dbReference>
<feature type="domain" description="BioF2-like acetyltransferase" evidence="1">
    <location>
        <begin position="161"/>
        <end position="283"/>
    </location>
</feature>
<dbReference type="SUPFAM" id="SSF55729">
    <property type="entry name" value="Acyl-CoA N-acyltransferases (Nat)"/>
    <property type="match status" value="1"/>
</dbReference>
<name>A0ABT0HN61_9BACT</name>
<reference evidence="2 3" key="1">
    <citation type="submission" date="2022-04" db="EMBL/GenBank/DDBJ databases">
        <title>Spirosoma sp. strain RP8 genome sequencing and assembly.</title>
        <authorList>
            <person name="Jung Y."/>
        </authorList>
    </citation>
    <scope>NUCLEOTIDE SEQUENCE [LARGE SCALE GENOMIC DNA]</scope>
    <source>
        <strain evidence="2 3">RP8</strain>
    </source>
</reference>
<evidence type="ECO:0000259" key="1">
    <source>
        <dbReference type="Pfam" id="PF13480"/>
    </source>
</evidence>
<dbReference type="EMBL" id="JALPRF010000002">
    <property type="protein sequence ID" value="MCK8493088.1"/>
    <property type="molecule type" value="Genomic_DNA"/>
</dbReference>
<organism evidence="2 3">
    <name type="scientific">Spirosoma liriopis</name>
    <dbReference type="NCBI Taxonomy" id="2937440"/>
    <lineage>
        <taxon>Bacteria</taxon>
        <taxon>Pseudomonadati</taxon>
        <taxon>Bacteroidota</taxon>
        <taxon>Cytophagia</taxon>
        <taxon>Cytophagales</taxon>
        <taxon>Cytophagaceae</taxon>
        <taxon>Spirosoma</taxon>
    </lineage>
</organism>
<dbReference type="Proteomes" id="UP001202180">
    <property type="component" value="Unassembled WGS sequence"/>
</dbReference>
<comment type="caution">
    <text evidence="2">The sequence shown here is derived from an EMBL/GenBank/DDBJ whole genome shotgun (WGS) entry which is preliminary data.</text>
</comment>
<proteinExistence type="predicted"/>
<evidence type="ECO:0000313" key="2">
    <source>
        <dbReference type="EMBL" id="MCK8493088.1"/>
    </source>
</evidence>
<evidence type="ECO:0000313" key="3">
    <source>
        <dbReference type="Proteomes" id="UP001202180"/>
    </source>
</evidence>
<accession>A0ABT0HN61</accession>